<dbReference type="PANTHER" id="PTHR32278">
    <property type="entry name" value="F-BOX DOMAIN-CONTAINING PROTEIN"/>
    <property type="match status" value="1"/>
</dbReference>
<dbReference type="EMBL" id="JAYMYS010000028">
    <property type="protein sequence ID" value="KAK7376337.1"/>
    <property type="molecule type" value="Genomic_DNA"/>
</dbReference>
<organism evidence="2 3">
    <name type="scientific">Psophocarpus tetragonolobus</name>
    <name type="common">Winged bean</name>
    <name type="synonym">Dolichos tetragonolobus</name>
    <dbReference type="NCBI Taxonomy" id="3891"/>
    <lineage>
        <taxon>Eukaryota</taxon>
        <taxon>Viridiplantae</taxon>
        <taxon>Streptophyta</taxon>
        <taxon>Embryophyta</taxon>
        <taxon>Tracheophyta</taxon>
        <taxon>Spermatophyta</taxon>
        <taxon>Magnoliopsida</taxon>
        <taxon>eudicotyledons</taxon>
        <taxon>Gunneridae</taxon>
        <taxon>Pentapetalae</taxon>
        <taxon>rosids</taxon>
        <taxon>fabids</taxon>
        <taxon>Fabales</taxon>
        <taxon>Fabaceae</taxon>
        <taxon>Papilionoideae</taxon>
        <taxon>50 kb inversion clade</taxon>
        <taxon>NPAAA clade</taxon>
        <taxon>indigoferoid/millettioid clade</taxon>
        <taxon>Phaseoleae</taxon>
        <taxon>Psophocarpus</taxon>
    </lineage>
</organism>
<evidence type="ECO:0000259" key="1">
    <source>
        <dbReference type="Pfam" id="PF12937"/>
    </source>
</evidence>
<accession>A0AAN9RM87</accession>
<reference evidence="2 3" key="1">
    <citation type="submission" date="2024-01" db="EMBL/GenBank/DDBJ databases">
        <title>The genomes of 5 underutilized Papilionoideae crops provide insights into root nodulation and disease resistanc.</title>
        <authorList>
            <person name="Jiang F."/>
        </authorList>
    </citation>
    <scope>NUCLEOTIDE SEQUENCE [LARGE SCALE GENOMIC DNA]</scope>
    <source>
        <strain evidence="2">DUOXIRENSHENG_FW03</strain>
        <tissue evidence="2">Leaves</tissue>
    </source>
</reference>
<sequence>MEVTIVMTDYDYDVTCDGKTELVGMLFQFSYGINFSLYMWQEQIGVVMNLPEECIVHILSYTIDTPVDAVRLSLVSEAFRLATRSDTVWDRFIPSDLSSIIPPSSLPSSSCGSKKDLYLALCDHPIIIDQGTKSFHLDKRTGKKCYMLSAGHLLIESGGEFQPVVALNPPSQASFDISESTNTLALSPNTKYTAFLVFKIIGASGSDEYQLKVCRCSTRETFSLLAGRRNATCCLEMSLESYGLLEQKFYVRSDGWKEIEIKHFFDSALQSYQDIQVLIQVTHATTHRLRQVLVLEGIEVRPYS</sequence>
<dbReference type="CDD" id="cd22162">
    <property type="entry name" value="F-box_AtSKIP3-like"/>
    <property type="match status" value="1"/>
</dbReference>
<dbReference type="PANTHER" id="PTHR32278:SF143">
    <property type="entry name" value="F-BOX PROTEIN PP2-B1"/>
    <property type="match status" value="1"/>
</dbReference>
<dbReference type="Proteomes" id="UP001386955">
    <property type="component" value="Unassembled WGS sequence"/>
</dbReference>
<name>A0AAN9RM87_PSOTE</name>
<feature type="domain" description="F-box" evidence="1">
    <location>
        <begin position="49"/>
        <end position="92"/>
    </location>
</feature>
<comment type="caution">
    <text evidence="2">The sequence shown here is derived from an EMBL/GenBank/DDBJ whole genome shotgun (WGS) entry which is preliminary data.</text>
</comment>
<dbReference type="InterPro" id="IPR036047">
    <property type="entry name" value="F-box-like_dom_sf"/>
</dbReference>
<evidence type="ECO:0000313" key="2">
    <source>
        <dbReference type="EMBL" id="KAK7376337.1"/>
    </source>
</evidence>
<proteinExistence type="predicted"/>
<gene>
    <name evidence="2" type="ORF">VNO78_34803</name>
</gene>
<dbReference type="InterPro" id="IPR025886">
    <property type="entry name" value="PP2-like"/>
</dbReference>
<dbReference type="Pfam" id="PF14299">
    <property type="entry name" value="PP2"/>
    <property type="match status" value="1"/>
</dbReference>
<evidence type="ECO:0000313" key="3">
    <source>
        <dbReference type="Proteomes" id="UP001386955"/>
    </source>
</evidence>
<dbReference type="InterPro" id="IPR001810">
    <property type="entry name" value="F-box_dom"/>
</dbReference>
<dbReference type="Pfam" id="PF12937">
    <property type="entry name" value="F-box-like"/>
    <property type="match status" value="1"/>
</dbReference>
<keyword evidence="3" id="KW-1185">Reference proteome</keyword>
<protein>
    <recommendedName>
        <fullName evidence="1">F-box domain-containing protein</fullName>
    </recommendedName>
</protein>
<dbReference type="Gene3D" id="1.20.1280.50">
    <property type="match status" value="1"/>
</dbReference>
<dbReference type="AlphaFoldDB" id="A0AAN9RM87"/>
<dbReference type="SUPFAM" id="SSF81383">
    <property type="entry name" value="F-box domain"/>
    <property type="match status" value="1"/>
</dbReference>